<feature type="domain" description="Reverse transcriptase" evidence="2">
    <location>
        <begin position="345"/>
        <end position="571"/>
    </location>
</feature>
<protein>
    <recommendedName>
        <fullName evidence="2">Reverse transcriptase domain-containing protein</fullName>
    </recommendedName>
</protein>
<evidence type="ECO:0000313" key="3">
    <source>
        <dbReference type="Proteomes" id="UP000050795"/>
    </source>
</evidence>
<dbReference type="AlphaFoldDB" id="A0AA85KRS2"/>
<reference evidence="3" key="1">
    <citation type="submission" date="2022-06" db="EMBL/GenBank/DDBJ databases">
        <authorList>
            <person name="Berger JAMES D."/>
            <person name="Berger JAMES D."/>
        </authorList>
    </citation>
    <scope>NUCLEOTIDE SEQUENCE [LARGE SCALE GENOMIC DNA]</scope>
</reference>
<evidence type="ECO:0000313" key="4">
    <source>
        <dbReference type="WBParaSite" id="TREG1_98630.1"/>
    </source>
</evidence>
<evidence type="ECO:0000259" key="2">
    <source>
        <dbReference type="PROSITE" id="PS50878"/>
    </source>
</evidence>
<dbReference type="PANTHER" id="PTHR21301:SF10">
    <property type="entry name" value="REVERSE TRANSCRIPTASE DOMAIN-CONTAINING PROTEIN"/>
    <property type="match status" value="1"/>
</dbReference>
<reference evidence="4" key="2">
    <citation type="submission" date="2023-11" db="UniProtKB">
        <authorList>
            <consortium name="WormBaseParasite"/>
        </authorList>
    </citation>
    <scope>IDENTIFICATION</scope>
</reference>
<dbReference type="InterPro" id="IPR043502">
    <property type="entry name" value="DNA/RNA_pol_sf"/>
</dbReference>
<dbReference type="Pfam" id="PF00078">
    <property type="entry name" value="RVT_1"/>
    <property type="match status" value="1"/>
</dbReference>
<feature type="region of interest" description="Disordered" evidence="1">
    <location>
        <begin position="1"/>
        <end position="24"/>
    </location>
</feature>
<accession>A0AA85KRS2</accession>
<dbReference type="PANTHER" id="PTHR21301">
    <property type="entry name" value="REVERSE TRANSCRIPTASE"/>
    <property type="match status" value="1"/>
</dbReference>
<feature type="compositionally biased region" description="Polar residues" evidence="1">
    <location>
        <begin position="1"/>
        <end position="16"/>
    </location>
</feature>
<dbReference type="Pfam" id="PF26215">
    <property type="entry name" value="HTH_animal"/>
    <property type="match status" value="1"/>
</dbReference>
<dbReference type="Gene3D" id="3.40.1440.10">
    <property type="entry name" value="GIY-YIG endonuclease"/>
    <property type="match status" value="1"/>
</dbReference>
<dbReference type="InterPro" id="IPR058912">
    <property type="entry name" value="HTH_animal"/>
</dbReference>
<proteinExistence type="predicted"/>
<dbReference type="WBParaSite" id="TREG1_98630.1">
    <property type="protein sequence ID" value="TREG1_98630.1"/>
    <property type="gene ID" value="TREG1_98630"/>
</dbReference>
<dbReference type="InterPro" id="IPR035901">
    <property type="entry name" value="GIY-YIG_endonuc_sf"/>
</dbReference>
<dbReference type="Proteomes" id="UP000050795">
    <property type="component" value="Unassembled WGS sequence"/>
</dbReference>
<dbReference type="CDD" id="cd00304">
    <property type="entry name" value="RT_like"/>
    <property type="match status" value="1"/>
</dbReference>
<dbReference type="CDD" id="cd10442">
    <property type="entry name" value="GIY-YIG_PLEs"/>
    <property type="match status" value="1"/>
</dbReference>
<name>A0AA85KRS2_TRIRE</name>
<dbReference type="InterPro" id="IPR000477">
    <property type="entry name" value="RT_dom"/>
</dbReference>
<dbReference type="PROSITE" id="PS50878">
    <property type="entry name" value="RT_POL"/>
    <property type="match status" value="1"/>
</dbReference>
<dbReference type="SUPFAM" id="SSF56672">
    <property type="entry name" value="DNA/RNA polymerases"/>
    <property type="match status" value="1"/>
</dbReference>
<organism evidence="3 4">
    <name type="scientific">Trichobilharzia regenti</name>
    <name type="common">Nasal bird schistosome</name>
    <dbReference type="NCBI Taxonomy" id="157069"/>
    <lineage>
        <taxon>Eukaryota</taxon>
        <taxon>Metazoa</taxon>
        <taxon>Spiralia</taxon>
        <taxon>Lophotrochozoa</taxon>
        <taxon>Platyhelminthes</taxon>
        <taxon>Trematoda</taxon>
        <taxon>Digenea</taxon>
        <taxon>Strigeidida</taxon>
        <taxon>Schistosomatoidea</taxon>
        <taxon>Schistosomatidae</taxon>
        <taxon>Trichobilharzia</taxon>
    </lineage>
</organism>
<keyword evidence="3" id="KW-1185">Reference proteome</keyword>
<sequence length="868" mass="100874">MSPSKVMKASQTNYPAQRTKPHQNYPPELQIFSIISKSYERDTLLSVRKWEDFAKRQGSTREQLFFLHECLRHSILPNSVRYKPPVNCPMGWKLAEQCGRRMVKLMITDAHYRINKYQQIIDVQKAKLEKTLNQEHLSTLITAISLSSGKHREQRRRVLKTKLAKIRKQQPDNTPIDCVVNLSKQPLSKMEQQLLQKGLNYNTGDASKTDFFAALESLLKSSNLNEETQEEIRQTIVPMVKQKRQHTQLNSQELKALKKLKNRKDIVILPADKGRTTVVMDREEYTKKAEELLKDEDVYQQLPTNPIQTLDNRIQRTLNKLSKTGQITKQDQWRMKSNGPVLPRFYGRPKIHKANIPLRPIVSLPGTPTYNLSKELYRKLKHLTESCDHSINSAIQFLEKIRDIQIDEQEIMVSFDVTALYTSIGQKLAKETMEQLLSNDEQLPQQSKMQHTSWMECINLCLTTYFQFNGQIYEQVKGTPMGSPISGLIAEAVMQRLENIILPKIKPKIWIRYVDDTFVIIKRNELDKTHNLINNVFNDIKFTREEESENKIPFLDVLVRRTTTGELETQVYRKSTHTDQILNYNSNNPIAHKRNCIQTLFKRARTHCSTPTLRKIEEKYLMDVFQKNGYPRNFIKRHIPPSQPTKTKATKENTKKIALPYIKDISEITKRLFKPLGIDVVHKPTKSLHSILCQPKDSTAKEDKTNIIYKINCNNCEKHYIGQSGRPLRLRIHEHKLAVKRHDIHSLISLHTDNHGHQFDWDNVQILDKGNNKNAREFLEAWHSSESSINRHIEIDKIYQPIRKKLHTRLAKVQVTETISSNTSNLEGVKTYINNQSRPRSPGGMINKLVEKPKSSLQFEVCAEDVTQ</sequence>
<evidence type="ECO:0000256" key="1">
    <source>
        <dbReference type="SAM" id="MobiDB-lite"/>
    </source>
</evidence>